<comment type="pathway">
    <text evidence="2 12">Cell wall biogenesis; peptidoglycan biosynthesis.</text>
</comment>
<dbReference type="AlphaFoldDB" id="A0A9D1LV96"/>
<keyword evidence="12" id="KW-0670">Pyruvate</keyword>
<comment type="caution">
    <text evidence="14">The sequence shown here is derived from an EMBL/GenBank/DDBJ whole genome shotgun (WGS) entry which is preliminary data.</text>
</comment>
<dbReference type="GO" id="GO:0009252">
    <property type="term" value="P:peptidoglycan biosynthetic process"/>
    <property type="evidence" value="ECO:0007669"/>
    <property type="project" value="UniProtKB-UniRule"/>
</dbReference>
<comment type="caution">
    <text evidence="12">Lacks conserved residue(s) required for the propagation of feature annotation.</text>
</comment>
<comment type="catalytic activity">
    <reaction evidence="11 12">
        <text>phosphoenolpyruvate + UDP-N-acetyl-alpha-D-glucosamine = UDP-N-acetyl-3-O-(1-carboxyvinyl)-alpha-D-glucosamine + phosphate</text>
        <dbReference type="Rhea" id="RHEA:18681"/>
        <dbReference type="ChEBI" id="CHEBI:43474"/>
        <dbReference type="ChEBI" id="CHEBI:57705"/>
        <dbReference type="ChEBI" id="CHEBI:58702"/>
        <dbReference type="ChEBI" id="CHEBI:68483"/>
        <dbReference type="EC" id="2.5.1.7"/>
    </reaction>
</comment>
<dbReference type="EC" id="2.5.1.7" evidence="12"/>
<dbReference type="GO" id="GO:0008760">
    <property type="term" value="F:UDP-N-acetylglucosamine 1-carboxyvinyltransferase activity"/>
    <property type="evidence" value="ECO:0007669"/>
    <property type="project" value="UniProtKB-UniRule"/>
</dbReference>
<dbReference type="GO" id="GO:0071555">
    <property type="term" value="P:cell wall organization"/>
    <property type="evidence" value="ECO:0007669"/>
    <property type="project" value="UniProtKB-KW"/>
</dbReference>
<comment type="subcellular location">
    <subcellularLocation>
        <location evidence="1 12">Cytoplasm</location>
    </subcellularLocation>
</comment>
<dbReference type="EMBL" id="DVND01000113">
    <property type="protein sequence ID" value="HIU48557.1"/>
    <property type="molecule type" value="Genomic_DNA"/>
</dbReference>
<evidence type="ECO:0000256" key="7">
    <source>
        <dbReference type="ARBA" id="ARBA00022984"/>
    </source>
</evidence>
<dbReference type="HAMAP" id="MF_00111">
    <property type="entry name" value="MurA"/>
    <property type="match status" value="1"/>
</dbReference>
<feature type="binding site" evidence="12">
    <location>
        <begin position="22"/>
        <end position="23"/>
    </location>
    <ligand>
        <name>phosphoenolpyruvate</name>
        <dbReference type="ChEBI" id="CHEBI:58702"/>
    </ligand>
</feature>
<feature type="active site" description="Proton donor" evidence="12">
    <location>
        <position position="116"/>
    </location>
</feature>
<evidence type="ECO:0000259" key="13">
    <source>
        <dbReference type="Pfam" id="PF00275"/>
    </source>
</evidence>
<comment type="function">
    <text evidence="12">Cell wall formation. Adds enolpyruvyl to UDP-N-acetylglucosamine.</text>
</comment>
<keyword evidence="9 12" id="KW-0961">Cell wall biogenesis/degradation</keyword>
<accession>A0A9D1LV96</accession>
<evidence type="ECO:0000256" key="8">
    <source>
        <dbReference type="ARBA" id="ARBA00023306"/>
    </source>
</evidence>
<dbReference type="Gene3D" id="3.65.10.10">
    <property type="entry name" value="Enolpyruvate transferase domain"/>
    <property type="match status" value="2"/>
</dbReference>
<keyword evidence="8 12" id="KW-0131">Cell cycle</keyword>
<keyword evidence="6 12" id="KW-0133">Cell shape</keyword>
<evidence type="ECO:0000313" key="15">
    <source>
        <dbReference type="Proteomes" id="UP000824111"/>
    </source>
</evidence>
<gene>
    <name evidence="12 14" type="primary">murA</name>
    <name evidence="14" type="ORF">IAB04_04285</name>
</gene>
<feature type="binding site" evidence="12">
    <location>
        <position position="328"/>
    </location>
    <ligand>
        <name>UDP-N-acetyl-alpha-D-glucosamine</name>
        <dbReference type="ChEBI" id="CHEBI:57705"/>
    </ligand>
</feature>
<organism evidence="14 15">
    <name type="scientific">Candidatus Avimonoglobus intestinipullorum</name>
    <dbReference type="NCBI Taxonomy" id="2840699"/>
    <lineage>
        <taxon>Bacteria</taxon>
        <taxon>Bacillati</taxon>
        <taxon>Bacillota</taxon>
        <taxon>Clostridia</taxon>
        <taxon>Eubacteriales</taxon>
        <taxon>Candidatus Avimonoglobus</taxon>
    </lineage>
</organism>
<protein>
    <recommendedName>
        <fullName evidence="12">UDP-N-acetylglucosamine 1-carboxyvinyltransferase</fullName>
        <ecNumber evidence="12">2.5.1.7</ecNumber>
    </recommendedName>
    <alternativeName>
        <fullName evidence="12">Enoylpyruvate transferase</fullName>
    </alternativeName>
    <alternativeName>
        <fullName evidence="12">UDP-N-acetylglucosamine enolpyruvyl transferase</fullName>
        <shortName evidence="12">EPT</shortName>
    </alternativeName>
</protein>
<dbReference type="Proteomes" id="UP000824111">
    <property type="component" value="Unassembled WGS sequence"/>
</dbReference>
<dbReference type="InterPro" id="IPR001986">
    <property type="entry name" value="Enolpyruvate_Tfrase_dom"/>
</dbReference>
<keyword evidence="5 12" id="KW-0808">Transferase</keyword>
<evidence type="ECO:0000256" key="3">
    <source>
        <dbReference type="ARBA" id="ARBA00022490"/>
    </source>
</evidence>
<dbReference type="InterPro" id="IPR050068">
    <property type="entry name" value="MurA_subfamily"/>
</dbReference>
<keyword evidence="4 12" id="KW-0132">Cell division</keyword>
<feature type="modified residue" description="2-(S-cysteinyl)pyruvic acid O-phosphothioketal" evidence="12">
    <location>
        <position position="116"/>
    </location>
</feature>
<evidence type="ECO:0000256" key="10">
    <source>
        <dbReference type="ARBA" id="ARBA00038367"/>
    </source>
</evidence>
<evidence type="ECO:0000256" key="6">
    <source>
        <dbReference type="ARBA" id="ARBA00022960"/>
    </source>
</evidence>
<dbReference type="PANTHER" id="PTHR43783:SF1">
    <property type="entry name" value="UDP-N-ACETYLGLUCOSAMINE 1-CARBOXYVINYLTRANSFERASE"/>
    <property type="match status" value="1"/>
</dbReference>
<dbReference type="InterPro" id="IPR005750">
    <property type="entry name" value="UDP_GlcNAc_COvinyl_MurA"/>
</dbReference>
<feature type="binding site" evidence="12">
    <location>
        <begin position="121"/>
        <end position="125"/>
    </location>
    <ligand>
        <name>UDP-N-acetyl-alpha-D-glucosamine</name>
        <dbReference type="ChEBI" id="CHEBI:57705"/>
    </ligand>
</feature>
<dbReference type="InterPro" id="IPR036968">
    <property type="entry name" value="Enolpyruvate_Tfrase_sf"/>
</dbReference>
<dbReference type="NCBIfam" id="NF006873">
    <property type="entry name" value="PRK09369.1"/>
    <property type="match status" value="1"/>
</dbReference>
<keyword evidence="3 12" id="KW-0963">Cytoplasm</keyword>
<proteinExistence type="inferred from homology"/>
<name>A0A9D1LV96_9FIRM</name>
<evidence type="ECO:0000256" key="11">
    <source>
        <dbReference type="ARBA" id="ARBA00047527"/>
    </source>
</evidence>
<feature type="binding site" evidence="12">
    <location>
        <position position="306"/>
    </location>
    <ligand>
        <name>UDP-N-acetyl-alpha-D-glucosamine</name>
        <dbReference type="ChEBI" id="CHEBI:57705"/>
    </ligand>
</feature>
<dbReference type="GO" id="GO:0008360">
    <property type="term" value="P:regulation of cell shape"/>
    <property type="evidence" value="ECO:0007669"/>
    <property type="project" value="UniProtKB-KW"/>
</dbReference>
<evidence type="ECO:0000256" key="4">
    <source>
        <dbReference type="ARBA" id="ARBA00022618"/>
    </source>
</evidence>
<evidence type="ECO:0000313" key="14">
    <source>
        <dbReference type="EMBL" id="HIU48557.1"/>
    </source>
</evidence>
<dbReference type="PANTHER" id="PTHR43783">
    <property type="entry name" value="UDP-N-ACETYLGLUCOSAMINE 1-CARBOXYVINYLTRANSFERASE"/>
    <property type="match status" value="1"/>
</dbReference>
<dbReference type="CDD" id="cd01555">
    <property type="entry name" value="UdpNAET"/>
    <property type="match status" value="1"/>
</dbReference>
<dbReference type="Pfam" id="PF00275">
    <property type="entry name" value="EPSP_synthase"/>
    <property type="match status" value="1"/>
</dbReference>
<dbReference type="GO" id="GO:0005737">
    <property type="term" value="C:cytoplasm"/>
    <property type="evidence" value="ECO:0007669"/>
    <property type="project" value="UniProtKB-SubCell"/>
</dbReference>
<comment type="similarity">
    <text evidence="10 12">Belongs to the EPSP synthase family. MurA subfamily.</text>
</comment>
<dbReference type="GO" id="GO:0051301">
    <property type="term" value="P:cell division"/>
    <property type="evidence" value="ECO:0007669"/>
    <property type="project" value="UniProtKB-KW"/>
</dbReference>
<dbReference type="InterPro" id="IPR013792">
    <property type="entry name" value="RNA3'P_cycl/enolpyr_Trfase_a/b"/>
</dbReference>
<keyword evidence="7 12" id="KW-0573">Peptidoglycan synthesis</keyword>
<evidence type="ECO:0000256" key="2">
    <source>
        <dbReference type="ARBA" id="ARBA00004752"/>
    </source>
</evidence>
<reference evidence="14" key="1">
    <citation type="submission" date="2020-10" db="EMBL/GenBank/DDBJ databases">
        <authorList>
            <person name="Gilroy R."/>
        </authorList>
    </citation>
    <scope>NUCLEOTIDE SEQUENCE</scope>
    <source>
        <strain evidence="14">ChiSjej4B22-9803</strain>
    </source>
</reference>
<evidence type="ECO:0000256" key="9">
    <source>
        <dbReference type="ARBA" id="ARBA00023316"/>
    </source>
</evidence>
<dbReference type="GO" id="GO:0019277">
    <property type="term" value="P:UDP-N-acetylgalactosamine biosynthetic process"/>
    <property type="evidence" value="ECO:0007669"/>
    <property type="project" value="InterPro"/>
</dbReference>
<dbReference type="NCBIfam" id="TIGR01072">
    <property type="entry name" value="murA"/>
    <property type="match status" value="1"/>
</dbReference>
<evidence type="ECO:0000256" key="5">
    <source>
        <dbReference type="ARBA" id="ARBA00022679"/>
    </source>
</evidence>
<feature type="domain" description="Enolpyruvate transferase" evidence="13">
    <location>
        <begin position="7"/>
        <end position="404"/>
    </location>
</feature>
<feature type="binding site" evidence="12">
    <location>
        <position position="92"/>
    </location>
    <ligand>
        <name>UDP-N-acetyl-alpha-D-glucosamine</name>
        <dbReference type="ChEBI" id="CHEBI:57705"/>
    </ligand>
</feature>
<evidence type="ECO:0000256" key="1">
    <source>
        <dbReference type="ARBA" id="ARBA00004496"/>
    </source>
</evidence>
<sequence>MGKFVIQGGGKIEGEIDVQGAKNAVLPILAATILNGGKNVIYNCPDLRDVSMTIAVLKNLGCRVKRQNKVLVVESDQISDCKIPEELMRQMRSSIIFLGAIIARCKKAVVSMPGGCEIGNRPIDLHLKALRKLGVDITEAHGYINCSAENLHGDNIQLDFPSVGATENIMLAACMAEGTTVITNAAREPEIVDLEQFLNRQGAKISGGGTDVIRIEGVKKLYGVEHTIIPDRIVSATYLAAAAATGGSVILRNTDASHMGAILAALREMGCRIYTEKARIILTAPAGRLKSIEKITTMPYPGFPTDIQSPFMSLCCIADGTTMFVENIFENRYQHVEELVRMGADIKVDGRVAVIQGVRRLSGARVVAKELRGGAALVVAGLAADGITEIENVKYIDRGYETIEIYLSACGAAIKREE</sequence>
<dbReference type="FunFam" id="3.65.10.10:FF:000001">
    <property type="entry name" value="UDP-N-acetylglucosamine 1-carboxyvinyltransferase"/>
    <property type="match status" value="1"/>
</dbReference>
<reference evidence="14" key="2">
    <citation type="journal article" date="2021" name="PeerJ">
        <title>Extensive microbial diversity within the chicken gut microbiome revealed by metagenomics and culture.</title>
        <authorList>
            <person name="Gilroy R."/>
            <person name="Ravi A."/>
            <person name="Getino M."/>
            <person name="Pursley I."/>
            <person name="Horton D.L."/>
            <person name="Alikhan N.F."/>
            <person name="Baker D."/>
            <person name="Gharbi K."/>
            <person name="Hall N."/>
            <person name="Watson M."/>
            <person name="Adriaenssens E.M."/>
            <person name="Foster-Nyarko E."/>
            <person name="Jarju S."/>
            <person name="Secka A."/>
            <person name="Antonio M."/>
            <person name="Oren A."/>
            <person name="Chaudhuri R.R."/>
            <person name="La Ragione R."/>
            <person name="Hildebrand F."/>
            <person name="Pallen M.J."/>
        </authorList>
    </citation>
    <scope>NUCLEOTIDE SEQUENCE</scope>
    <source>
        <strain evidence="14">ChiSjej4B22-9803</strain>
    </source>
</reference>
<evidence type="ECO:0000256" key="12">
    <source>
        <dbReference type="HAMAP-Rule" id="MF_00111"/>
    </source>
</evidence>
<dbReference type="SUPFAM" id="SSF55205">
    <property type="entry name" value="EPT/RTPC-like"/>
    <property type="match status" value="1"/>
</dbReference>